<evidence type="ECO:0000313" key="1">
    <source>
        <dbReference type="EMBL" id="GHH05677.1"/>
    </source>
</evidence>
<gene>
    <name evidence="1" type="ORF">GCM10010961_44650</name>
</gene>
<keyword evidence="2" id="KW-1185">Reference proteome</keyword>
<comment type="caution">
    <text evidence="1">The sequence shown here is derived from an EMBL/GenBank/DDBJ whole genome shotgun (WGS) entry which is preliminary data.</text>
</comment>
<reference evidence="1" key="1">
    <citation type="journal article" date="2014" name="Int. J. Syst. Evol. Microbiol.">
        <title>Complete genome sequence of Corynebacterium casei LMG S-19264T (=DSM 44701T), isolated from a smear-ripened cheese.</title>
        <authorList>
            <consortium name="US DOE Joint Genome Institute (JGI-PGF)"/>
            <person name="Walter F."/>
            <person name="Albersmeier A."/>
            <person name="Kalinowski J."/>
            <person name="Ruckert C."/>
        </authorList>
    </citation>
    <scope>NUCLEOTIDE SEQUENCE</scope>
    <source>
        <strain evidence="1">CGMCC 1.7081</strain>
    </source>
</reference>
<proteinExistence type="predicted"/>
<name>A0A8J3HA67_9RHOB</name>
<sequence length="245" mass="27699">MSRVSPETVEAAEQRVRTYLAKRAGRPAEAEVPRSEREPFGAHIELRRGSPEIDALFSEIGFPFPSGPNVAFQHFIEQSSVEQERILLQLVKHSREIARVHDAATWLYDEVALSCRLTQPFMSVLFRTLRQTDRPDDAHGMDAERNALILNLIDILRVEFGLSAVASRATVEANERLGLPDNDACGIVVRVLNEEFPKIGPRHEGGERPALNLSHGSARNVWERHRKLSKKMAKEAWDERDAHRA</sequence>
<dbReference type="RefSeq" id="WP_028095561.1">
    <property type="nucleotide sequence ID" value="NZ_BNAP01000058.1"/>
</dbReference>
<accession>A0A8J3HA67</accession>
<organism evidence="1 2">
    <name type="scientific">Pseudodonghicola xiamenensis</name>
    <dbReference type="NCBI Taxonomy" id="337702"/>
    <lineage>
        <taxon>Bacteria</taxon>
        <taxon>Pseudomonadati</taxon>
        <taxon>Pseudomonadota</taxon>
        <taxon>Alphaproteobacteria</taxon>
        <taxon>Rhodobacterales</taxon>
        <taxon>Paracoccaceae</taxon>
        <taxon>Pseudodonghicola</taxon>
    </lineage>
</organism>
<evidence type="ECO:0000313" key="2">
    <source>
        <dbReference type="Proteomes" id="UP000611500"/>
    </source>
</evidence>
<dbReference type="EMBL" id="BNAP01000058">
    <property type="protein sequence ID" value="GHH05677.1"/>
    <property type="molecule type" value="Genomic_DNA"/>
</dbReference>
<protein>
    <submittedName>
        <fullName evidence="1">Uncharacterized protein</fullName>
    </submittedName>
</protein>
<dbReference type="AlphaFoldDB" id="A0A8J3HA67"/>
<dbReference type="Proteomes" id="UP000611500">
    <property type="component" value="Unassembled WGS sequence"/>
</dbReference>
<reference evidence="1" key="2">
    <citation type="submission" date="2020-09" db="EMBL/GenBank/DDBJ databases">
        <authorList>
            <person name="Sun Q."/>
            <person name="Zhou Y."/>
        </authorList>
    </citation>
    <scope>NUCLEOTIDE SEQUENCE</scope>
    <source>
        <strain evidence="1">CGMCC 1.7081</strain>
    </source>
</reference>